<dbReference type="GO" id="GO:0008233">
    <property type="term" value="F:peptidase activity"/>
    <property type="evidence" value="ECO:0007669"/>
    <property type="project" value="UniProtKB-KW"/>
</dbReference>
<gene>
    <name evidence="5" type="ORF">HNP73_000507</name>
</gene>
<comment type="caution">
    <text evidence="5">The sequence shown here is derived from an EMBL/GenBank/DDBJ whole genome shotgun (WGS) entry which is preliminary data.</text>
</comment>
<keyword evidence="1" id="KW-1188">Viral release from host cell</keyword>
<evidence type="ECO:0000256" key="1">
    <source>
        <dbReference type="ARBA" id="ARBA00022612"/>
    </source>
</evidence>
<feature type="domain" description="Prohead serine protease" evidence="4">
    <location>
        <begin position="49"/>
        <end position="187"/>
    </location>
</feature>
<keyword evidence="3" id="KW-0378">Hydrolase</keyword>
<evidence type="ECO:0000256" key="3">
    <source>
        <dbReference type="ARBA" id="ARBA00022801"/>
    </source>
</evidence>
<keyword evidence="6" id="KW-1185">Reference proteome</keyword>
<evidence type="ECO:0000313" key="6">
    <source>
        <dbReference type="Proteomes" id="UP000549457"/>
    </source>
</evidence>
<dbReference type="Proteomes" id="UP000549457">
    <property type="component" value="Unassembled WGS sequence"/>
</dbReference>
<sequence>MGEELQLGAALGGLELRAAGAAGGRQIRGRFPYGKRAVLSDGGRTGRPRKEVIAPKAFAYRVERRETIHLLVGHSYDRPLASTNNGSLLLRDTPEALSFEARVAPELEAAPFFADFWAALRAGLIGGVSPGFRIPPPAAVPPEEAEKTEEEDPAEGRALIRTILQALLFELSLVVSPAYQETEVEARSGLILPRPVSHLRRWRP</sequence>
<dbReference type="InterPro" id="IPR054613">
    <property type="entry name" value="Peptidase_S78_dom"/>
</dbReference>
<dbReference type="GO" id="GO:0006508">
    <property type="term" value="P:proteolysis"/>
    <property type="evidence" value="ECO:0007669"/>
    <property type="project" value="UniProtKB-KW"/>
</dbReference>
<organism evidence="5 6">
    <name type="scientific">Amaricoccus macauensis</name>
    <dbReference type="NCBI Taxonomy" id="57001"/>
    <lineage>
        <taxon>Bacteria</taxon>
        <taxon>Pseudomonadati</taxon>
        <taxon>Pseudomonadota</taxon>
        <taxon>Alphaproteobacteria</taxon>
        <taxon>Rhodobacterales</taxon>
        <taxon>Paracoccaceae</taxon>
        <taxon>Amaricoccus</taxon>
    </lineage>
</organism>
<keyword evidence="2" id="KW-0645">Protease</keyword>
<proteinExistence type="predicted"/>
<name>A0A840SL23_9RHOB</name>
<accession>A0A840SL23</accession>
<evidence type="ECO:0000313" key="5">
    <source>
        <dbReference type="EMBL" id="MBB5220586.1"/>
    </source>
</evidence>
<dbReference type="Pfam" id="PF04586">
    <property type="entry name" value="Peptidase_S78"/>
    <property type="match status" value="1"/>
</dbReference>
<reference evidence="5 6" key="1">
    <citation type="submission" date="2020-08" db="EMBL/GenBank/DDBJ databases">
        <title>Genomic Encyclopedia of Type Strains, Phase IV (KMG-IV): sequencing the most valuable type-strain genomes for metagenomic binning, comparative biology and taxonomic classification.</title>
        <authorList>
            <person name="Goeker M."/>
        </authorList>
    </citation>
    <scope>NUCLEOTIDE SEQUENCE [LARGE SCALE GENOMIC DNA]</scope>
    <source>
        <strain evidence="5 6">DSM 101730</strain>
    </source>
</reference>
<dbReference type="EMBL" id="JACHFM010000001">
    <property type="protein sequence ID" value="MBB5220586.1"/>
    <property type="molecule type" value="Genomic_DNA"/>
</dbReference>
<evidence type="ECO:0000259" key="4">
    <source>
        <dbReference type="Pfam" id="PF04586"/>
    </source>
</evidence>
<protein>
    <recommendedName>
        <fullName evidence="4">Prohead serine protease domain-containing protein</fullName>
    </recommendedName>
</protein>
<dbReference type="AlphaFoldDB" id="A0A840SL23"/>
<evidence type="ECO:0000256" key="2">
    <source>
        <dbReference type="ARBA" id="ARBA00022670"/>
    </source>
</evidence>